<dbReference type="InterPro" id="IPR028098">
    <property type="entry name" value="Glyco_trans_4-like_N"/>
</dbReference>
<feature type="domain" description="Glycosyltransferase subfamily 4-like N-terminal" evidence="3">
    <location>
        <begin position="28"/>
        <end position="186"/>
    </location>
</feature>
<dbReference type="InterPro" id="IPR001296">
    <property type="entry name" value="Glyco_trans_1"/>
</dbReference>
<accession>G8R5M1</accession>
<proteinExistence type="predicted"/>
<evidence type="ECO:0000256" key="1">
    <source>
        <dbReference type="ARBA" id="ARBA00022679"/>
    </source>
</evidence>
<dbReference type="HOGENOM" id="CLU_009583_27_6_10"/>
<keyword evidence="1 4" id="KW-0808">Transferase</keyword>
<reference evidence="4 5" key="1">
    <citation type="journal article" date="2012" name="Stand. Genomic Sci.">
        <title>Genome sequence of the orange-pigmented seawater bacterium Owenweeksia hongkongensis type strain (UST20020801(T)).</title>
        <authorList>
            <person name="Riedel T."/>
            <person name="Held B."/>
            <person name="Nolan M."/>
            <person name="Lucas S."/>
            <person name="Lapidus A."/>
            <person name="Tice H."/>
            <person name="Del Rio T.G."/>
            <person name="Cheng J.F."/>
            <person name="Han C."/>
            <person name="Tapia R."/>
            <person name="Goodwin L.A."/>
            <person name="Pitluck S."/>
            <person name="Liolios K."/>
            <person name="Mavromatis K."/>
            <person name="Pagani I."/>
            <person name="Ivanova N."/>
            <person name="Mikhailova N."/>
            <person name="Pati A."/>
            <person name="Chen A."/>
            <person name="Palaniappan K."/>
            <person name="Rohde M."/>
            <person name="Tindall B.J."/>
            <person name="Detter J.C."/>
            <person name="Goker M."/>
            <person name="Woyke T."/>
            <person name="Bristow J."/>
            <person name="Eisen J.A."/>
            <person name="Markowitz V."/>
            <person name="Hugenholtz P."/>
            <person name="Klenk H.P."/>
            <person name="Kyrpides N.C."/>
        </authorList>
    </citation>
    <scope>NUCLEOTIDE SEQUENCE</scope>
    <source>
        <strain evidence="5">DSM 17368 / JCM 12287 / NRRL B-23963</strain>
    </source>
</reference>
<dbReference type="AlphaFoldDB" id="G8R5M1"/>
<dbReference type="SUPFAM" id="SSF53756">
    <property type="entry name" value="UDP-Glycosyltransferase/glycogen phosphorylase"/>
    <property type="match status" value="1"/>
</dbReference>
<dbReference type="PATRIC" id="fig|926562.3.peg.3408"/>
<dbReference type="EMBL" id="CP003156">
    <property type="protein sequence ID" value="AEV34337.1"/>
    <property type="molecule type" value="Genomic_DNA"/>
</dbReference>
<feature type="domain" description="Glycosyl transferase family 1" evidence="2">
    <location>
        <begin position="208"/>
        <end position="366"/>
    </location>
</feature>
<evidence type="ECO:0000313" key="5">
    <source>
        <dbReference type="Proteomes" id="UP000005631"/>
    </source>
</evidence>
<organism evidence="4 5">
    <name type="scientific">Owenweeksia hongkongensis (strain DSM 17368 / CIP 108786 / JCM 12287 / NRRL B-23963 / UST20020801)</name>
    <dbReference type="NCBI Taxonomy" id="926562"/>
    <lineage>
        <taxon>Bacteria</taxon>
        <taxon>Pseudomonadati</taxon>
        <taxon>Bacteroidota</taxon>
        <taxon>Flavobacteriia</taxon>
        <taxon>Flavobacteriales</taxon>
        <taxon>Owenweeksiaceae</taxon>
        <taxon>Owenweeksia</taxon>
    </lineage>
</organism>
<dbReference type="Gene3D" id="3.40.50.2000">
    <property type="entry name" value="Glycogen Phosphorylase B"/>
    <property type="match status" value="2"/>
</dbReference>
<dbReference type="Proteomes" id="UP000005631">
    <property type="component" value="Chromosome"/>
</dbReference>
<evidence type="ECO:0000259" key="3">
    <source>
        <dbReference type="Pfam" id="PF13439"/>
    </source>
</evidence>
<dbReference type="PANTHER" id="PTHR46401">
    <property type="entry name" value="GLYCOSYLTRANSFERASE WBBK-RELATED"/>
    <property type="match status" value="1"/>
</dbReference>
<gene>
    <name evidence="4" type="ordered locus">Oweho_3387</name>
</gene>
<name>G8R5M1_OWEHD</name>
<evidence type="ECO:0000313" key="4">
    <source>
        <dbReference type="EMBL" id="AEV34337.1"/>
    </source>
</evidence>
<dbReference type="KEGG" id="oho:Oweho_3387"/>
<dbReference type="CDD" id="cd03809">
    <property type="entry name" value="GT4_MtfB-like"/>
    <property type="match status" value="1"/>
</dbReference>
<dbReference type="GO" id="GO:0016757">
    <property type="term" value="F:glycosyltransferase activity"/>
    <property type="evidence" value="ECO:0007669"/>
    <property type="project" value="InterPro"/>
</dbReference>
<dbReference type="GO" id="GO:0009103">
    <property type="term" value="P:lipopolysaccharide biosynthetic process"/>
    <property type="evidence" value="ECO:0007669"/>
    <property type="project" value="TreeGrafter"/>
</dbReference>
<protein>
    <submittedName>
        <fullName evidence="4">Glycosyltransferase</fullName>
    </submittedName>
</protein>
<dbReference type="Pfam" id="PF13439">
    <property type="entry name" value="Glyco_transf_4"/>
    <property type="match status" value="1"/>
</dbReference>
<dbReference type="eggNOG" id="COG0438">
    <property type="taxonomic scope" value="Bacteria"/>
</dbReference>
<dbReference type="STRING" id="926562.Oweho_3387"/>
<dbReference type="OrthoDB" id="9801609at2"/>
<dbReference type="Pfam" id="PF00534">
    <property type="entry name" value="Glycos_transf_1"/>
    <property type="match status" value="1"/>
</dbReference>
<sequence>MVFIFFLIAISMTIGFEAQRIFRENKHGMDFVALELIRALIRLDSENQYVVFTNKGSDTTCLSESNNLKIVTFGGTFIVWEQILLPRYVKKFACDILHCTSNTAPLFLNVPTVLTIHDIIYLESNPLFANGYTAYQRFGNYYRRLVVKANLNKVSKIVTVSNLEKKRLMVTLGLPNEKVDVVYNGVASHFFDRISVETAQKISMRYKLPKKYFLFLGNTDPKKNTRNTILAFAGFIQQSGQDVYLVVADLDGELVREILRSEGLEQYFSQFHFTGYINNRDLPVIIQNAELFLYPSKRESFGIPILEAMARGVPVITSNKASMPEVSGDAAYLIDPLSINNMTQGILELSGNRELKEKLVIKGRERVSTFKWDNSACQMLRIYKQILK</sequence>
<evidence type="ECO:0000259" key="2">
    <source>
        <dbReference type="Pfam" id="PF00534"/>
    </source>
</evidence>
<dbReference type="PANTHER" id="PTHR46401:SF2">
    <property type="entry name" value="GLYCOSYLTRANSFERASE WBBK-RELATED"/>
    <property type="match status" value="1"/>
</dbReference>
<keyword evidence="5" id="KW-1185">Reference proteome</keyword>